<feature type="binding site" evidence="6">
    <location>
        <position position="9"/>
    </location>
    <ligand>
        <name>FMN</name>
        <dbReference type="ChEBI" id="CHEBI:58210"/>
    </ligand>
</feature>
<dbReference type="HAMAP" id="MF_01216">
    <property type="entry name" value="Azoreductase_type1"/>
    <property type="match status" value="1"/>
</dbReference>
<dbReference type="Proteomes" id="UP000318529">
    <property type="component" value="Unassembled WGS sequence"/>
</dbReference>
<dbReference type="AlphaFoldDB" id="A0A560CRV3"/>
<feature type="binding site" evidence="6">
    <location>
        <begin position="15"/>
        <end position="17"/>
    </location>
    <ligand>
        <name>FMN</name>
        <dbReference type="ChEBI" id="CHEBI:58210"/>
    </ligand>
</feature>
<sequence length="200" mass="21767">MNLLHIDSSILGEQSVSRMLSKAIVQRLKDHNPEIDIVHRDLAAVPVPHLTGDHLAASPAVMEDIAFGEKLLDEFLNADVIVIGVALYNLTISSQLRTWIDRIVIAGKTFRYTENGPEGLAQNKRVVLAVARGGQYRQGTALASSEHAEAYLRSMFAFIGVTRLDVIAAEGLAISEAHRESGMQAAFEAISALDPCCDFQ</sequence>
<dbReference type="Pfam" id="PF02525">
    <property type="entry name" value="Flavodoxin_2"/>
    <property type="match status" value="1"/>
</dbReference>
<organism evidence="8 9">
    <name type="scientific">Azospirillum brasilense</name>
    <dbReference type="NCBI Taxonomy" id="192"/>
    <lineage>
        <taxon>Bacteria</taxon>
        <taxon>Pseudomonadati</taxon>
        <taxon>Pseudomonadota</taxon>
        <taxon>Alphaproteobacteria</taxon>
        <taxon>Rhodospirillales</taxon>
        <taxon>Azospirillaceae</taxon>
        <taxon>Azospirillum</taxon>
    </lineage>
</organism>
<comment type="caution">
    <text evidence="8">The sequence shown here is derived from an EMBL/GenBank/DDBJ whole genome shotgun (WGS) entry which is preliminary data.</text>
</comment>
<proteinExistence type="inferred from homology"/>
<dbReference type="GO" id="GO:0009055">
    <property type="term" value="F:electron transfer activity"/>
    <property type="evidence" value="ECO:0007669"/>
    <property type="project" value="UniProtKB-UniRule"/>
</dbReference>
<reference evidence="8 9" key="1">
    <citation type="submission" date="2019-06" db="EMBL/GenBank/DDBJ databases">
        <title>Genomic Encyclopedia of Type Strains, Phase IV (KMG-V): Genome sequencing to study the core and pangenomes of soil and plant-associated prokaryotes.</title>
        <authorList>
            <person name="Whitman W."/>
        </authorList>
    </citation>
    <scope>NUCLEOTIDE SEQUENCE [LARGE SCALE GENOMIC DNA]</scope>
    <source>
        <strain evidence="8 9">BR 11650</strain>
    </source>
</reference>
<gene>
    <name evidence="6" type="primary">azoR</name>
    <name evidence="8" type="ORF">FBZ83_101451</name>
</gene>
<evidence type="ECO:0000256" key="2">
    <source>
        <dbReference type="ARBA" id="ARBA00022643"/>
    </source>
</evidence>
<evidence type="ECO:0000256" key="4">
    <source>
        <dbReference type="ARBA" id="ARBA00023027"/>
    </source>
</evidence>
<feature type="domain" description="Flavodoxin-like fold" evidence="7">
    <location>
        <begin position="1"/>
        <end position="192"/>
    </location>
</feature>
<comment type="cofactor">
    <cofactor evidence="6">
        <name>FMN</name>
        <dbReference type="ChEBI" id="CHEBI:58210"/>
    </cofactor>
    <text evidence="6">Binds 1 FMN per subunit.</text>
</comment>
<protein>
    <recommendedName>
        <fullName evidence="6">FMN dependent NADH:quinone oxidoreductase</fullName>
        <ecNumber evidence="6">1.6.5.-</ecNumber>
    </recommendedName>
    <alternativeName>
        <fullName evidence="6">Azo-dye reductase</fullName>
    </alternativeName>
    <alternativeName>
        <fullName evidence="6">FMN-dependent NADH-azo compound oxidoreductase</fullName>
    </alternativeName>
    <alternativeName>
        <fullName evidence="6">FMN-dependent NADH-azoreductase</fullName>
        <ecNumber evidence="6">1.7.1.17</ecNumber>
    </alternativeName>
</protein>
<dbReference type="EC" id="1.6.5.-" evidence="6"/>
<name>A0A560CRV3_AZOBR</name>
<dbReference type="InterPro" id="IPR003680">
    <property type="entry name" value="Flavodoxin_fold"/>
</dbReference>
<keyword evidence="1 6" id="KW-0285">Flavoprotein</keyword>
<comment type="similarity">
    <text evidence="6">Belongs to the azoreductase type 1 family.</text>
</comment>
<keyword evidence="3 6" id="KW-0560">Oxidoreductase</keyword>
<evidence type="ECO:0000256" key="6">
    <source>
        <dbReference type="HAMAP-Rule" id="MF_01216"/>
    </source>
</evidence>
<evidence type="ECO:0000256" key="1">
    <source>
        <dbReference type="ARBA" id="ARBA00022630"/>
    </source>
</evidence>
<keyword evidence="4 6" id="KW-0520">NAD</keyword>
<dbReference type="GO" id="GO:0016652">
    <property type="term" value="F:oxidoreductase activity, acting on NAD(P)H as acceptor"/>
    <property type="evidence" value="ECO:0007669"/>
    <property type="project" value="UniProtKB-UniRule"/>
</dbReference>
<comment type="function">
    <text evidence="6">Also exhibits azoreductase activity. Catalyzes the reductive cleavage of the azo bond in aromatic azo compounds to the corresponding amines.</text>
</comment>
<dbReference type="PANTHER" id="PTHR43741">
    <property type="entry name" value="FMN-DEPENDENT NADH-AZOREDUCTASE 1"/>
    <property type="match status" value="1"/>
</dbReference>
<dbReference type="InterPro" id="IPR023048">
    <property type="entry name" value="NADH:quinone_OxRdtase_FMN_depd"/>
</dbReference>
<dbReference type="GO" id="GO:0016655">
    <property type="term" value="F:oxidoreductase activity, acting on NAD(P)H, quinone or similar compound as acceptor"/>
    <property type="evidence" value="ECO:0007669"/>
    <property type="project" value="InterPro"/>
</dbReference>
<evidence type="ECO:0000313" key="9">
    <source>
        <dbReference type="Proteomes" id="UP000318529"/>
    </source>
</evidence>
<dbReference type="EC" id="1.7.1.17" evidence="6"/>
<dbReference type="EMBL" id="VITH01000001">
    <property type="protein sequence ID" value="TWA87588.1"/>
    <property type="molecule type" value="Genomic_DNA"/>
</dbReference>
<dbReference type="SUPFAM" id="SSF52218">
    <property type="entry name" value="Flavoproteins"/>
    <property type="match status" value="1"/>
</dbReference>
<dbReference type="InterPro" id="IPR050104">
    <property type="entry name" value="FMN-dep_NADH:Q_OxRdtase_AzoR1"/>
</dbReference>
<dbReference type="Gene3D" id="3.40.50.360">
    <property type="match status" value="1"/>
</dbReference>
<dbReference type="GO" id="GO:0010181">
    <property type="term" value="F:FMN binding"/>
    <property type="evidence" value="ECO:0007669"/>
    <property type="project" value="UniProtKB-UniRule"/>
</dbReference>
<accession>A0A560CRV3</accession>
<evidence type="ECO:0000259" key="7">
    <source>
        <dbReference type="Pfam" id="PF02525"/>
    </source>
</evidence>
<comment type="caution">
    <text evidence="6">Lacks conserved residue(s) required for the propagation of feature annotation.</text>
</comment>
<dbReference type="PANTHER" id="PTHR43741:SF4">
    <property type="entry name" value="FMN-DEPENDENT NADH:QUINONE OXIDOREDUCTASE"/>
    <property type="match status" value="1"/>
</dbReference>
<evidence type="ECO:0000256" key="5">
    <source>
        <dbReference type="ARBA" id="ARBA00048542"/>
    </source>
</evidence>
<evidence type="ECO:0000313" key="8">
    <source>
        <dbReference type="EMBL" id="TWA87588.1"/>
    </source>
</evidence>
<comment type="catalytic activity">
    <reaction evidence="6">
        <text>2 a quinone + NADH + H(+) = 2 a 1,4-benzosemiquinone + NAD(+)</text>
        <dbReference type="Rhea" id="RHEA:65952"/>
        <dbReference type="ChEBI" id="CHEBI:15378"/>
        <dbReference type="ChEBI" id="CHEBI:57540"/>
        <dbReference type="ChEBI" id="CHEBI:57945"/>
        <dbReference type="ChEBI" id="CHEBI:132124"/>
        <dbReference type="ChEBI" id="CHEBI:134225"/>
    </reaction>
</comment>
<dbReference type="RefSeq" id="WP_145680875.1">
    <property type="nucleotide sequence ID" value="NZ_VITH01000001.1"/>
</dbReference>
<dbReference type="InterPro" id="IPR029039">
    <property type="entry name" value="Flavoprotein-like_sf"/>
</dbReference>
<comment type="subunit">
    <text evidence="6">Homodimer.</text>
</comment>
<keyword evidence="2 6" id="KW-0288">FMN</keyword>
<comment type="function">
    <text evidence="6">Quinone reductase that provides resistance to thiol-specific stress caused by electrophilic quinones.</text>
</comment>
<comment type="catalytic activity">
    <reaction evidence="5">
        <text>N,N-dimethyl-1,4-phenylenediamine + anthranilate + 2 NAD(+) = 2-(4-dimethylaminophenyl)diazenylbenzoate + 2 NADH + 2 H(+)</text>
        <dbReference type="Rhea" id="RHEA:55872"/>
        <dbReference type="ChEBI" id="CHEBI:15378"/>
        <dbReference type="ChEBI" id="CHEBI:15783"/>
        <dbReference type="ChEBI" id="CHEBI:16567"/>
        <dbReference type="ChEBI" id="CHEBI:57540"/>
        <dbReference type="ChEBI" id="CHEBI:57945"/>
        <dbReference type="ChEBI" id="CHEBI:71579"/>
        <dbReference type="EC" id="1.7.1.17"/>
    </reaction>
    <physiologicalReaction direction="right-to-left" evidence="5">
        <dbReference type="Rhea" id="RHEA:55874"/>
    </physiologicalReaction>
</comment>
<evidence type="ECO:0000256" key="3">
    <source>
        <dbReference type="ARBA" id="ARBA00023002"/>
    </source>
</evidence>